<dbReference type="InterPro" id="IPR021953">
    <property type="entry name" value="DUF3570"/>
</dbReference>
<name>A0ABW2U331_9BACT</name>
<evidence type="ECO:0000256" key="1">
    <source>
        <dbReference type="SAM" id="SignalP"/>
    </source>
</evidence>
<gene>
    <name evidence="2" type="ORF">ACFQT0_10600</name>
</gene>
<dbReference type="Proteomes" id="UP001596513">
    <property type="component" value="Unassembled WGS sequence"/>
</dbReference>
<evidence type="ECO:0000313" key="3">
    <source>
        <dbReference type="Proteomes" id="UP001596513"/>
    </source>
</evidence>
<accession>A0ABW2U331</accession>
<organism evidence="2 3">
    <name type="scientific">Hymenobacter humi</name>
    <dbReference type="NCBI Taxonomy" id="1411620"/>
    <lineage>
        <taxon>Bacteria</taxon>
        <taxon>Pseudomonadati</taxon>
        <taxon>Bacteroidota</taxon>
        <taxon>Cytophagia</taxon>
        <taxon>Cytophagales</taxon>
        <taxon>Hymenobacteraceae</taxon>
        <taxon>Hymenobacter</taxon>
    </lineage>
</organism>
<keyword evidence="1" id="KW-0732">Signal</keyword>
<feature type="chain" id="PRO_5046046842" evidence="1">
    <location>
        <begin position="22"/>
        <end position="226"/>
    </location>
</feature>
<protein>
    <submittedName>
        <fullName evidence="2">DUF3570 domain-containing protein</fullName>
    </submittedName>
</protein>
<dbReference type="RefSeq" id="WP_380202588.1">
    <property type="nucleotide sequence ID" value="NZ_JBHTEK010000001.1"/>
</dbReference>
<keyword evidence="3" id="KW-1185">Reference proteome</keyword>
<sequence>MKRLPYFVAVVLLAAPVLAQAQTQPGTTQPGGAPLIPNRVDGFGAPVSATVPVNRAADETTVDILGSYYQQDGTHGAVEGGRGTEKLTDVTPTIIVNVPLDTVSRLSVNVGADFYASASTDRIDYALSTPSSHDTRFHADFGYTREQKARGTQWGVGTGVSKEYDYFSFNVQGSFAKTSEDGNRQLGLTGQVFLDQVTLILPVEPAPGLCSGPRQQGLWQSRPPEL</sequence>
<reference evidence="3" key="1">
    <citation type="journal article" date="2019" name="Int. J. Syst. Evol. Microbiol.">
        <title>The Global Catalogue of Microorganisms (GCM) 10K type strain sequencing project: providing services to taxonomists for standard genome sequencing and annotation.</title>
        <authorList>
            <consortium name="The Broad Institute Genomics Platform"/>
            <consortium name="The Broad Institute Genome Sequencing Center for Infectious Disease"/>
            <person name="Wu L."/>
            <person name="Ma J."/>
        </authorList>
    </citation>
    <scope>NUCLEOTIDE SEQUENCE [LARGE SCALE GENOMIC DNA]</scope>
    <source>
        <strain evidence="3">JCM 19635</strain>
    </source>
</reference>
<comment type="caution">
    <text evidence="2">The sequence shown here is derived from an EMBL/GenBank/DDBJ whole genome shotgun (WGS) entry which is preliminary data.</text>
</comment>
<proteinExistence type="predicted"/>
<evidence type="ECO:0000313" key="2">
    <source>
        <dbReference type="EMBL" id="MFC7667785.1"/>
    </source>
</evidence>
<dbReference type="EMBL" id="JBHTEK010000001">
    <property type="protein sequence ID" value="MFC7667785.1"/>
    <property type="molecule type" value="Genomic_DNA"/>
</dbReference>
<feature type="signal peptide" evidence="1">
    <location>
        <begin position="1"/>
        <end position="21"/>
    </location>
</feature>
<dbReference type="Pfam" id="PF12094">
    <property type="entry name" value="DUF3570"/>
    <property type="match status" value="1"/>
</dbReference>